<sequence length="165" mass="17526">MKNRKFTLVLLASAMTTFFISCSDDDAEVVTVTETVVETETVEVDSSLPVGDLMVTLSGNLVAESGTPTQGLVEVGIDTEDVNFVRFADDFTTELGTGTVGIFLSTSDVFTPDPANGNPDLMLIGNVADNGEMLIKLNATPDAKYTHIILWCATANIPFGNVALN</sequence>
<dbReference type="AlphaFoldDB" id="A0A0F9V3E7"/>
<gene>
    <name evidence="1" type="ORF">LCGC14_0190510</name>
</gene>
<protein>
    <recommendedName>
        <fullName evidence="2">DM13 domain-containing protein</fullName>
    </recommendedName>
</protein>
<dbReference type="EMBL" id="LAZR01000080">
    <property type="protein sequence ID" value="KKN94227.1"/>
    <property type="molecule type" value="Genomic_DNA"/>
</dbReference>
<proteinExistence type="predicted"/>
<accession>A0A0F9V3E7</accession>
<evidence type="ECO:0000313" key="1">
    <source>
        <dbReference type="EMBL" id="KKN94227.1"/>
    </source>
</evidence>
<name>A0A0F9V3E7_9ZZZZ</name>
<reference evidence="1" key="1">
    <citation type="journal article" date="2015" name="Nature">
        <title>Complex archaea that bridge the gap between prokaryotes and eukaryotes.</title>
        <authorList>
            <person name="Spang A."/>
            <person name="Saw J.H."/>
            <person name="Jorgensen S.L."/>
            <person name="Zaremba-Niedzwiedzka K."/>
            <person name="Martijn J."/>
            <person name="Lind A.E."/>
            <person name="van Eijk R."/>
            <person name="Schleper C."/>
            <person name="Guy L."/>
            <person name="Ettema T.J."/>
        </authorList>
    </citation>
    <scope>NUCLEOTIDE SEQUENCE</scope>
</reference>
<dbReference type="PROSITE" id="PS51257">
    <property type="entry name" value="PROKAR_LIPOPROTEIN"/>
    <property type="match status" value="1"/>
</dbReference>
<organism evidence="1">
    <name type="scientific">marine sediment metagenome</name>
    <dbReference type="NCBI Taxonomy" id="412755"/>
    <lineage>
        <taxon>unclassified sequences</taxon>
        <taxon>metagenomes</taxon>
        <taxon>ecological metagenomes</taxon>
    </lineage>
</organism>
<comment type="caution">
    <text evidence="1">The sequence shown here is derived from an EMBL/GenBank/DDBJ whole genome shotgun (WGS) entry which is preliminary data.</text>
</comment>
<evidence type="ECO:0008006" key="2">
    <source>
        <dbReference type="Google" id="ProtNLM"/>
    </source>
</evidence>